<evidence type="ECO:0000259" key="1">
    <source>
        <dbReference type="PROSITE" id="PS51186"/>
    </source>
</evidence>
<feature type="domain" description="N-acetyltransferase" evidence="1">
    <location>
        <begin position="4"/>
        <end position="178"/>
    </location>
</feature>
<dbReference type="RefSeq" id="WP_249480668.1">
    <property type="nucleotide sequence ID" value="NZ_CP097218.1"/>
</dbReference>
<dbReference type="Gene3D" id="3.40.630.30">
    <property type="match status" value="1"/>
</dbReference>
<dbReference type="InterPro" id="IPR016181">
    <property type="entry name" value="Acyl_CoA_acyltransferase"/>
</dbReference>
<organism evidence="2 3">
    <name type="scientific">Brachybacterium kimchii</name>
    <dbReference type="NCBI Taxonomy" id="2942909"/>
    <lineage>
        <taxon>Bacteria</taxon>
        <taxon>Bacillati</taxon>
        <taxon>Actinomycetota</taxon>
        <taxon>Actinomycetes</taxon>
        <taxon>Micrococcales</taxon>
        <taxon>Dermabacteraceae</taxon>
        <taxon>Brachybacterium</taxon>
    </lineage>
</organism>
<gene>
    <name evidence="2" type="ORF">M4486_08100</name>
</gene>
<evidence type="ECO:0000313" key="2">
    <source>
        <dbReference type="EMBL" id="UQN31229.1"/>
    </source>
</evidence>
<keyword evidence="3" id="KW-1185">Reference proteome</keyword>
<dbReference type="Pfam" id="PF13508">
    <property type="entry name" value="Acetyltransf_7"/>
    <property type="match status" value="1"/>
</dbReference>
<dbReference type="InterPro" id="IPR000182">
    <property type="entry name" value="GNAT_dom"/>
</dbReference>
<dbReference type="PROSITE" id="PS51186">
    <property type="entry name" value="GNAT"/>
    <property type="match status" value="1"/>
</dbReference>
<protein>
    <submittedName>
        <fullName evidence="2">GNAT family N-acetyltransferase</fullName>
    </submittedName>
</protein>
<sequence length="178" mass="19889">MPSAIARDLTPEEARARLEEVLEVYRAAWDASASLLDHLRGRIRHSLSMVPGTRIAVVEDERTSQLHSMLFGHVYHPSSWWPRQVQGALEAAGLADWTLDAFEVVEVATTPWARGRGFARALLEHLHATMPQATSLLSTGPDNPARALYRRCGYVELLPDFRYQVTGSPAVVLGYRRT</sequence>
<accession>A0ABY4N9J9</accession>
<reference evidence="2" key="1">
    <citation type="submission" date="2022-05" db="EMBL/GenBank/DDBJ databases">
        <title>Genomic analysis of Brachybacterium sp. CBA3104.</title>
        <authorList>
            <person name="Roh S.W."/>
            <person name="Kim Y.B."/>
            <person name="Kim Y."/>
        </authorList>
    </citation>
    <scope>NUCLEOTIDE SEQUENCE</scope>
    <source>
        <strain evidence="2">CBA3104</strain>
    </source>
</reference>
<evidence type="ECO:0000313" key="3">
    <source>
        <dbReference type="Proteomes" id="UP001055868"/>
    </source>
</evidence>
<dbReference type="Proteomes" id="UP001055868">
    <property type="component" value="Chromosome"/>
</dbReference>
<name>A0ABY4N9J9_9MICO</name>
<dbReference type="SUPFAM" id="SSF55729">
    <property type="entry name" value="Acyl-CoA N-acyltransferases (Nat)"/>
    <property type="match status" value="1"/>
</dbReference>
<dbReference type="EMBL" id="CP097218">
    <property type="protein sequence ID" value="UQN31229.1"/>
    <property type="molecule type" value="Genomic_DNA"/>
</dbReference>
<proteinExistence type="predicted"/>